<dbReference type="AlphaFoldDB" id="A0A5B9P9Y2"/>
<dbReference type="SUPFAM" id="SSF52540">
    <property type="entry name" value="P-loop containing nucleoside triphosphate hydrolases"/>
    <property type="match status" value="1"/>
</dbReference>
<gene>
    <name evidence="4" type="ORF">MFFC18_30090</name>
</gene>
<dbReference type="Pfam" id="PF00685">
    <property type="entry name" value="Sulfotransfer_1"/>
    <property type="match status" value="1"/>
</dbReference>
<dbReference type="PANTHER" id="PTHR10605">
    <property type="entry name" value="HEPARAN SULFATE SULFOTRANSFERASE"/>
    <property type="match status" value="1"/>
</dbReference>
<dbReference type="InterPro" id="IPR027417">
    <property type="entry name" value="P-loop_NTPase"/>
</dbReference>
<dbReference type="GO" id="GO:0008146">
    <property type="term" value="F:sulfotransferase activity"/>
    <property type="evidence" value="ECO:0007669"/>
    <property type="project" value="InterPro"/>
</dbReference>
<keyword evidence="5" id="KW-1185">Reference proteome</keyword>
<feature type="domain" description="Sulfotransferase" evidence="3">
    <location>
        <begin position="243"/>
        <end position="447"/>
    </location>
</feature>
<organism evidence="4 5">
    <name type="scientific">Mariniblastus fucicola</name>
    <dbReference type="NCBI Taxonomy" id="980251"/>
    <lineage>
        <taxon>Bacteria</taxon>
        <taxon>Pseudomonadati</taxon>
        <taxon>Planctomycetota</taxon>
        <taxon>Planctomycetia</taxon>
        <taxon>Pirellulales</taxon>
        <taxon>Pirellulaceae</taxon>
        <taxon>Mariniblastus</taxon>
    </lineage>
</organism>
<sequence length="494" mass="56902">MSATTSTSRNRIGNWLLKLKGNGRAIDKAKWLIDKGNRDEALQFLDHSAEVFAGCSKLKSEAANFLFRLGEFEAAVEWLRRGGISNMDEATVFRWSRKLERIGDLQLAIELLHLHVENNDHPPEHDPSEAHFRLARLYRILGDVDRNIEHVSQCLETGNYPNVLSMICSLRSDREKSLLLDRVENFKRVAELPGHYAIRINFAISDIYKHNGNYEQSAIHLGKARDEFEWKGQKLTEGKPIKPSFLIIGTMKSGTTGFYHTLCQHPHVYESVRKEARFFGNLEASKDWYFAHFPRLPEGQSGITGEATPNYYTLDIHEQIQHTLPDAKLICLMRDPATRAISQYYHGLRHGAIKRPIEKFFSENVFEELSGKSDAELETIAYQVGAGNLSFNTSLVFGLYVHYLRKWFRKFDPNRILLLTLEEFSSNQNATITKACDFLGLDRPEPLELTKPHKGIYDADDEAVQRLLPRLQEFYERPNRLLFEEFGIQFDTNH</sequence>
<evidence type="ECO:0000256" key="1">
    <source>
        <dbReference type="ARBA" id="ARBA00022679"/>
    </source>
</evidence>
<evidence type="ECO:0000313" key="4">
    <source>
        <dbReference type="EMBL" id="QEG23114.1"/>
    </source>
</evidence>
<evidence type="ECO:0000313" key="5">
    <source>
        <dbReference type="Proteomes" id="UP000322214"/>
    </source>
</evidence>
<evidence type="ECO:0000256" key="2">
    <source>
        <dbReference type="ARBA" id="ARBA00023180"/>
    </source>
</evidence>
<evidence type="ECO:0000259" key="3">
    <source>
        <dbReference type="Pfam" id="PF00685"/>
    </source>
</evidence>
<dbReference type="EMBL" id="CP042912">
    <property type="protein sequence ID" value="QEG23114.1"/>
    <property type="molecule type" value="Genomic_DNA"/>
</dbReference>
<dbReference type="STRING" id="980251.GCA_001642875_03950"/>
<dbReference type="SUPFAM" id="SSF48452">
    <property type="entry name" value="TPR-like"/>
    <property type="match status" value="1"/>
</dbReference>
<keyword evidence="2" id="KW-0325">Glycoprotein</keyword>
<dbReference type="RefSeq" id="WP_075085965.1">
    <property type="nucleotide sequence ID" value="NZ_CP042912.1"/>
</dbReference>
<protein>
    <submittedName>
        <fullName evidence="4">Sulfotransferase domain protein</fullName>
    </submittedName>
</protein>
<dbReference type="Gene3D" id="1.25.40.10">
    <property type="entry name" value="Tetratricopeptide repeat domain"/>
    <property type="match status" value="1"/>
</dbReference>
<dbReference type="OrthoDB" id="9797480at2"/>
<dbReference type="PANTHER" id="PTHR10605:SF56">
    <property type="entry name" value="BIFUNCTIONAL HEPARAN SULFATE N-DEACETYLASE_N-SULFOTRANSFERASE"/>
    <property type="match status" value="1"/>
</dbReference>
<dbReference type="Proteomes" id="UP000322214">
    <property type="component" value="Chromosome"/>
</dbReference>
<dbReference type="Gene3D" id="3.40.50.300">
    <property type="entry name" value="P-loop containing nucleotide triphosphate hydrolases"/>
    <property type="match status" value="1"/>
</dbReference>
<name>A0A5B9P9Y2_9BACT</name>
<proteinExistence type="predicted"/>
<dbReference type="KEGG" id="mff:MFFC18_30090"/>
<keyword evidence="1 4" id="KW-0808">Transferase</keyword>
<dbReference type="InterPro" id="IPR037359">
    <property type="entry name" value="NST/OST"/>
</dbReference>
<dbReference type="InterPro" id="IPR011990">
    <property type="entry name" value="TPR-like_helical_dom_sf"/>
</dbReference>
<accession>A0A5B9P9Y2</accession>
<reference evidence="4 5" key="1">
    <citation type="submission" date="2019-08" db="EMBL/GenBank/DDBJ databases">
        <title>Deep-cultivation of Planctomycetes and their phenomic and genomic characterization uncovers novel biology.</title>
        <authorList>
            <person name="Wiegand S."/>
            <person name="Jogler M."/>
            <person name="Boedeker C."/>
            <person name="Pinto D."/>
            <person name="Vollmers J."/>
            <person name="Rivas-Marin E."/>
            <person name="Kohn T."/>
            <person name="Peeters S.H."/>
            <person name="Heuer A."/>
            <person name="Rast P."/>
            <person name="Oberbeckmann S."/>
            <person name="Bunk B."/>
            <person name="Jeske O."/>
            <person name="Meyerdierks A."/>
            <person name="Storesund J.E."/>
            <person name="Kallscheuer N."/>
            <person name="Luecker S."/>
            <person name="Lage O.M."/>
            <person name="Pohl T."/>
            <person name="Merkel B.J."/>
            <person name="Hornburger P."/>
            <person name="Mueller R.-W."/>
            <person name="Bruemmer F."/>
            <person name="Labrenz M."/>
            <person name="Spormann A.M."/>
            <person name="Op den Camp H."/>
            <person name="Overmann J."/>
            <person name="Amann R."/>
            <person name="Jetten M.S.M."/>
            <person name="Mascher T."/>
            <person name="Medema M.H."/>
            <person name="Devos D.P."/>
            <person name="Kaster A.-K."/>
            <person name="Ovreas L."/>
            <person name="Rohde M."/>
            <person name="Galperin M.Y."/>
            <person name="Jogler C."/>
        </authorList>
    </citation>
    <scope>NUCLEOTIDE SEQUENCE [LARGE SCALE GENOMIC DNA]</scope>
    <source>
        <strain evidence="4 5">FC18</strain>
    </source>
</reference>
<dbReference type="InterPro" id="IPR000863">
    <property type="entry name" value="Sulfotransferase_dom"/>
</dbReference>